<name>A0A844XF00_9SPHN</name>
<protein>
    <recommendedName>
        <fullName evidence="3">Heme oxygenase</fullName>
    </recommendedName>
</protein>
<dbReference type="SUPFAM" id="SSF48613">
    <property type="entry name" value="Heme oxygenase-like"/>
    <property type="match status" value="1"/>
</dbReference>
<reference evidence="1 2" key="2">
    <citation type="submission" date="2020-02" db="EMBL/GenBank/DDBJ databases">
        <title>Erythrobacter dongmakensis sp. nov., isolated from a tidal mudflat.</title>
        <authorList>
            <person name="Kim I.S."/>
        </authorList>
    </citation>
    <scope>NUCLEOTIDE SEQUENCE [LARGE SCALE GENOMIC DNA]</scope>
    <source>
        <strain evidence="1 2">GH3-10</strain>
    </source>
</reference>
<evidence type="ECO:0000313" key="2">
    <source>
        <dbReference type="Proteomes" id="UP000461409"/>
    </source>
</evidence>
<dbReference type="RefSeq" id="WP_160485855.1">
    <property type="nucleotide sequence ID" value="NZ_WUBR01000002.1"/>
</dbReference>
<dbReference type="Gene3D" id="1.20.910.10">
    <property type="entry name" value="Heme oxygenase-like"/>
    <property type="match status" value="1"/>
</dbReference>
<dbReference type="CDD" id="cd19166">
    <property type="entry name" value="HemeO-bac"/>
    <property type="match status" value="1"/>
</dbReference>
<gene>
    <name evidence="1" type="ORF">GRF63_10025</name>
</gene>
<sequence length="190" mass="21311">MQPTLRERLRRETGDIHEQVEEAFAHLDLATSHGLAATLRAHIRVMERVLPNLARHADYQQEVQRLHDLAVQSLAASQTAAQGEPTQGAVGQPVAPPVQLHPLSAIYVIFGSRLGSRVIASNLKLQEITWPQAAIAYFTDDQTRHLWRQFVQELKEYEDQGDRIVAEAVSTFNLFLSEAREARALLQSST</sequence>
<proteinExistence type="predicted"/>
<reference evidence="1 2" key="1">
    <citation type="submission" date="2019-12" db="EMBL/GenBank/DDBJ databases">
        <authorList>
            <person name="Lee S.D."/>
        </authorList>
    </citation>
    <scope>NUCLEOTIDE SEQUENCE [LARGE SCALE GENOMIC DNA]</scope>
    <source>
        <strain evidence="1 2">GH3-10</strain>
    </source>
</reference>
<keyword evidence="2" id="KW-1185">Reference proteome</keyword>
<accession>A0A844XF00</accession>
<dbReference type="EMBL" id="WUBR01000002">
    <property type="protein sequence ID" value="MWV28242.1"/>
    <property type="molecule type" value="Genomic_DNA"/>
</dbReference>
<evidence type="ECO:0008006" key="3">
    <source>
        <dbReference type="Google" id="ProtNLM"/>
    </source>
</evidence>
<dbReference type="AlphaFoldDB" id="A0A844XF00"/>
<dbReference type="InterPro" id="IPR016084">
    <property type="entry name" value="Haem_Oase-like_multi-hlx"/>
</dbReference>
<evidence type="ECO:0000313" key="1">
    <source>
        <dbReference type="EMBL" id="MWV28242.1"/>
    </source>
</evidence>
<comment type="caution">
    <text evidence="1">The sequence shown here is derived from an EMBL/GenBank/DDBJ whole genome shotgun (WGS) entry which is preliminary data.</text>
</comment>
<dbReference type="Proteomes" id="UP000461409">
    <property type="component" value="Unassembled WGS sequence"/>
</dbReference>
<organism evidence="1 2">
    <name type="scientific">Aurantiacibacter rhizosphaerae</name>
    <dbReference type="NCBI Taxonomy" id="2691582"/>
    <lineage>
        <taxon>Bacteria</taxon>
        <taxon>Pseudomonadati</taxon>
        <taxon>Pseudomonadota</taxon>
        <taxon>Alphaproteobacteria</taxon>
        <taxon>Sphingomonadales</taxon>
        <taxon>Erythrobacteraceae</taxon>
        <taxon>Aurantiacibacter</taxon>
    </lineage>
</organism>